<reference evidence="1 2" key="1">
    <citation type="journal article" date="2016" name="Nat. Commun.">
        <title>Thousands of microbial genomes shed light on interconnected biogeochemical processes in an aquifer system.</title>
        <authorList>
            <person name="Anantharaman K."/>
            <person name="Brown C.T."/>
            <person name="Hug L.A."/>
            <person name="Sharon I."/>
            <person name="Castelle C.J."/>
            <person name="Probst A.J."/>
            <person name="Thomas B.C."/>
            <person name="Singh A."/>
            <person name="Wilkins M.J."/>
            <person name="Karaoz U."/>
            <person name="Brodie E.L."/>
            <person name="Williams K.H."/>
            <person name="Hubbard S.S."/>
            <person name="Banfield J.F."/>
        </authorList>
    </citation>
    <scope>NUCLEOTIDE SEQUENCE [LARGE SCALE GENOMIC DNA]</scope>
</reference>
<gene>
    <name evidence="1" type="ORF">A3D34_00770</name>
</gene>
<comment type="caution">
    <text evidence="1">The sequence shown here is derived from an EMBL/GenBank/DDBJ whole genome shotgun (WGS) entry which is preliminary data.</text>
</comment>
<name>A0A1G2HXK7_9BACT</name>
<sequence length="106" mass="12579">MINENLTKERWFSLSFLDQMANIGCEVERIINWKIKYPDRSKLAIEGSLELLDLTISDKKNHSPAILKELCRVRETLVDYFMFDNIYGSSDKKWNDYFYSFNLLGK</sequence>
<evidence type="ECO:0008006" key="3">
    <source>
        <dbReference type="Google" id="ProtNLM"/>
    </source>
</evidence>
<dbReference type="Proteomes" id="UP000179183">
    <property type="component" value="Unassembled WGS sequence"/>
</dbReference>
<accession>A0A1G2HXK7</accession>
<proteinExistence type="predicted"/>
<evidence type="ECO:0000313" key="1">
    <source>
        <dbReference type="EMBL" id="OGZ67286.1"/>
    </source>
</evidence>
<dbReference type="AlphaFoldDB" id="A0A1G2HXK7"/>
<organism evidence="1 2">
    <name type="scientific">Candidatus Staskawiczbacteria bacterium RIFCSPHIGHO2_02_FULL_33_16</name>
    <dbReference type="NCBI Taxonomy" id="1802204"/>
    <lineage>
        <taxon>Bacteria</taxon>
        <taxon>Candidatus Staskawicziibacteriota</taxon>
    </lineage>
</organism>
<protein>
    <recommendedName>
        <fullName evidence="3">Four helix bundle protein</fullName>
    </recommendedName>
</protein>
<evidence type="ECO:0000313" key="2">
    <source>
        <dbReference type="Proteomes" id="UP000179183"/>
    </source>
</evidence>
<dbReference type="EMBL" id="MHOQ01000008">
    <property type="protein sequence ID" value="OGZ67286.1"/>
    <property type="molecule type" value="Genomic_DNA"/>
</dbReference>